<evidence type="ECO:0000313" key="2">
    <source>
        <dbReference type="EMBL" id="KAK1405577.1"/>
    </source>
</evidence>
<accession>A0AAD8JJE8</accession>
<keyword evidence="3" id="KW-1185">Reference proteome</keyword>
<reference evidence="2" key="1">
    <citation type="submission" date="2023-02" db="EMBL/GenBank/DDBJ databases">
        <title>Genome of toxic invasive species Heracleum sosnowskyi carries increased number of genes despite the absence of recent whole-genome duplications.</title>
        <authorList>
            <person name="Schelkunov M."/>
            <person name="Shtratnikova V."/>
            <person name="Makarenko M."/>
            <person name="Klepikova A."/>
            <person name="Omelchenko D."/>
            <person name="Novikova G."/>
            <person name="Obukhova E."/>
            <person name="Bogdanov V."/>
            <person name="Penin A."/>
            <person name="Logacheva M."/>
        </authorList>
    </citation>
    <scope>NUCLEOTIDE SEQUENCE</scope>
    <source>
        <strain evidence="2">Hsosn_3</strain>
        <tissue evidence="2">Leaf</tissue>
    </source>
</reference>
<reference evidence="2" key="2">
    <citation type="submission" date="2023-05" db="EMBL/GenBank/DDBJ databases">
        <authorList>
            <person name="Schelkunov M.I."/>
        </authorList>
    </citation>
    <scope>NUCLEOTIDE SEQUENCE</scope>
    <source>
        <strain evidence="2">Hsosn_3</strain>
        <tissue evidence="2">Leaf</tissue>
    </source>
</reference>
<dbReference type="Pfam" id="PF00620">
    <property type="entry name" value="RhoGAP"/>
    <property type="match status" value="1"/>
</dbReference>
<dbReference type="PANTHER" id="PTHR46265:SF2">
    <property type="entry name" value="RHO GTPASE-ACTIVATING PROTEIN 7"/>
    <property type="match status" value="1"/>
</dbReference>
<evidence type="ECO:0000313" key="3">
    <source>
        <dbReference type="Proteomes" id="UP001237642"/>
    </source>
</evidence>
<name>A0AAD8JJE8_9APIA</name>
<sequence length="199" mass="21725">MRMPMSIADCIKYILRESPSYAVPTSCCTALLKAHRTDRSKRTAAMRSAIFETFPEPNCRLLQRILVVMKIVVSHEDVNRMNTSAVAACMAALLLRPLLAGDGELQNDFKMGSDSSAQLLQAAVAAANHAQAMFITLLEEYDKIFGNSFNDANRGFSQGCESCERFSCCSLHGTTGDVELQNDFKMGGDSSAQLLQAVV</sequence>
<dbReference type="EMBL" id="JAUIZM010000001">
    <property type="protein sequence ID" value="KAK1405577.1"/>
    <property type="molecule type" value="Genomic_DNA"/>
</dbReference>
<dbReference type="PANTHER" id="PTHR46265">
    <property type="entry name" value="RHO GTPASE-ACTIVATING PROTEIN 7"/>
    <property type="match status" value="1"/>
</dbReference>
<dbReference type="SUPFAM" id="SSF48350">
    <property type="entry name" value="GTPase activation domain, GAP"/>
    <property type="match status" value="1"/>
</dbReference>
<dbReference type="Proteomes" id="UP001237642">
    <property type="component" value="Unassembled WGS sequence"/>
</dbReference>
<gene>
    <name evidence="2" type="ORF">POM88_005182</name>
</gene>
<proteinExistence type="predicted"/>
<dbReference type="InterPro" id="IPR000198">
    <property type="entry name" value="RhoGAP_dom"/>
</dbReference>
<dbReference type="InterPro" id="IPR052799">
    <property type="entry name" value="Rho_GAP_Regulators"/>
</dbReference>
<dbReference type="AlphaFoldDB" id="A0AAD8JJE8"/>
<dbReference type="PROSITE" id="PS50238">
    <property type="entry name" value="RHOGAP"/>
    <property type="match status" value="1"/>
</dbReference>
<dbReference type="InterPro" id="IPR008936">
    <property type="entry name" value="Rho_GTPase_activation_prot"/>
</dbReference>
<protein>
    <submittedName>
        <fullName evidence="2">Rho-GAP domain-containing protein</fullName>
    </submittedName>
</protein>
<organism evidence="2 3">
    <name type="scientific">Heracleum sosnowskyi</name>
    <dbReference type="NCBI Taxonomy" id="360622"/>
    <lineage>
        <taxon>Eukaryota</taxon>
        <taxon>Viridiplantae</taxon>
        <taxon>Streptophyta</taxon>
        <taxon>Embryophyta</taxon>
        <taxon>Tracheophyta</taxon>
        <taxon>Spermatophyta</taxon>
        <taxon>Magnoliopsida</taxon>
        <taxon>eudicotyledons</taxon>
        <taxon>Gunneridae</taxon>
        <taxon>Pentapetalae</taxon>
        <taxon>asterids</taxon>
        <taxon>campanulids</taxon>
        <taxon>Apiales</taxon>
        <taxon>Apiaceae</taxon>
        <taxon>Apioideae</taxon>
        <taxon>apioid superclade</taxon>
        <taxon>Tordylieae</taxon>
        <taxon>Tordyliinae</taxon>
        <taxon>Heracleum</taxon>
    </lineage>
</organism>
<dbReference type="Gene3D" id="1.10.555.10">
    <property type="entry name" value="Rho GTPase activation protein"/>
    <property type="match status" value="1"/>
</dbReference>
<dbReference type="GO" id="GO:0007165">
    <property type="term" value="P:signal transduction"/>
    <property type="evidence" value="ECO:0007669"/>
    <property type="project" value="InterPro"/>
</dbReference>
<feature type="domain" description="Rho-GAP" evidence="1">
    <location>
        <begin position="1"/>
        <end position="145"/>
    </location>
</feature>
<evidence type="ECO:0000259" key="1">
    <source>
        <dbReference type="PROSITE" id="PS50238"/>
    </source>
</evidence>
<comment type="caution">
    <text evidence="2">The sequence shown here is derived from an EMBL/GenBank/DDBJ whole genome shotgun (WGS) entry which is preliminary data.</text>
</comment>